<dbReference type="HOGENOM" id="CLU_037990_16_1_2"/>
<dbReference type="Gene3D" id="3.40.50.150">
    <property type="entry name" value="Vaccinia Virus protein VP39"/>
    <property type="match status" value="1"/>
</dbReference>
<reference evidence="2 3" key="2">
    <citation type="journal article" date="2011" name="Stand. Genomic Sci.">
        <title>Complete genome sequence of Ferroglobus placidus AEDII12DO.</title>
        <authorList>
            <person name="Anderson I."/>
            <person name="Risso C."/>
            <person name="Holmes D."/>
            <person name="Lucas S."/>
            <person name="Copeland A."/>
            <person name="Lapidus A."/>
            <person name="Cheng J.F."/>
            <person name="Bruce D."/>
            <person name="Goodwin L."/>
            <person name="Pitluck S."/>
            <person name="Saunders E."/>
            <person name="Brettin T."/>
            <person name="Detter J.C."/>
            <person name="Han C."/>
            <person name="Tapia R."/>
            <person name="Larimer F."/>
            <person name="Land M."/>
            <person name="Hauser L."/>
            <person name="Woyke T."/>
            <person name="Lovley D."/>
            <person name="Kyrpides N."/>
            <person name="Ivanova N."/>
        </authorList>
    </citation>
    <scope>NUCLEOTIDE SEQUENCE [LARGE SCALE GENOMIC DNA]</scope>
    <source>
        <strain evidence="3">DSM 10642 / AEDII12DO</strain>
    </source>
</reference>
<dbReference type="GeneID" id="8779367"/>
<reference evidence="3" key="1">
    <citation type="submission" date="2010-02" db="EMBL/GenBank/DDBJ databases">
        <title>Complete sequence of Ferroglobus placidus DSM 10642.</title>
        <authorList>
            <consortium name="US DOE Joint Genome Institute"/>
            <person name="Lucas S."/>
            <person name="Copeland A."/>
            <person name="Lapidus A."/>
            <person name="Cheng J.-F."/>
            <person name="Bruce D."/>
            <person name="Goodwin L."/>
            <person name="Pitluck S."/>
            <person name="Saunders E."/>
            <person name="Brettin T."/>
            <person name="Detter J.C."/>
            <person name="Han C."/>
            <person name="Tapia R."/>
            <person name="Larimer F."/>
            <person name="Land M."/>
            <person name="Hauser L."/>
            <person name="Kyrpides N."/>
            <person name="Ivanova N."/>
            <person name="Holmes D."/>
            <person name="Lovley D."/>
            <person name="Kyrpides N."/>
            <person name="Anderson I.J."/>
            <person name="Woyke T."/>
        </authorList>
    </citation>
    <scope>NUCLEOTIDE SEQUENCE [LARGE SCALE GENOMIC DNA]</scope>
    <source>
        <strain evidence="3">DSM 10642 / AEDII12DO</strain>
    </source>
</reference>
<protein>
    <submittedName>
        <fullName evidence="2">Methyltransferase type 11</fullName>
    </submittedName>
</protein>
<dbReference type="EMBL" id="CP001899">
    <property type="protein sequence ID" value="ADC65981.1"/>
    <property type="molecule type" value="Genomic_DNA"/>
</dbReference>
<evidence type="ECO:0000259" key="1">
    <source>
        <dbReference type="Pfam" id="PF08242"/>
    </source>
</evidence>
<dbReference type="eggNOG" id="arCOG02702">
    <property type="taxonomic scope" value="Archaea"/>
</dbReference>
<dbReference type="Proteomes" id="UP000002613">
    <property type="component" value="Chromosome"/>
</dbReference>
<feature type="domain" description="Methyltransferase type 12" evidence="1">
    <location>
        <begin position="40"/>
        <end position="120"/>
    </location>
</feature>
<dbReference type="InterPro" id="IPR029063">
    <property type="entry name" value="SAM-dependent_MTases_sf"/>
</dbReference>
<organism evidence="2 3">
    <name type="scientific">Ferroglobus placidus (strain DSM 10642 / AEDII12DO)</name>
    <dbReference type="NCBI Taxonomy" id="589924"/>
    <lineage>
        <taxon>Archaea</taxon>
        <taxon>Methanobacteriati</taxon>
        <taxon>Methanobacteriota</taxon>
        <taxon>Archaeoglobi</taxon>
        <taxon>Archaeoglobales</taxon>
        <taxon>Archaeoglobaceae</taxon>
        <taxon>Ferroglobus</taxon>
    </lineage>
</organism>
<sequence length="181" mass="21536">MHRFEAEKAEELISEKRKRIQPIEPFEEVISSIEYRNTAVDFGAGIGYFTVPLAKHFKRVFAIEAQEEMAEKLRKRLEDLGVKNVGIIISDKPVDFDFEVDLILFANVLHEVENWRELLEWSRIAKHVVVIDWKKVETDFGPPLEERIGEDEMEEVLKEIFRSVKKYDFYEYHYFFLCSKE</sequence>
<dbReference type="PaxDb" id="589924-Ferp_1838"/>
<evidence type="ECO:0000313" key="3">
    <source>
        <dbReference type="Proteomes" id="UP000002613"/>
    </source>
</evidence>
<dbReference type="GO" id="GO:0008168">
    <property type="term" value="F:methyltransferase activity"/>
    <property type="evidence" value="ECO:0007669"/>
    <property type="project" value="UniProtKB-KW"/>
</dbReference>
<proteinExistence type="predicted"/>
<dbReference type="OrthoDB" id="50500at2157"/>
<dbReference type="AlphaFoldDB" id="D3RZR8"/>
<name>D3RZR8_FERPA</name>
<keyword evidence="3" id="KW-1185">Reference proteome</keyword>
<accession>D3RZR8</accession>
<dbReference type="STRING" id="589924.Ferp_1838"/>
<gene>
    <name evidence="2" type="ordered locus">Ferp_1838</name>
</gene>
<dbReference type="InterPro" id="IPR013217">
    <property type="entry name" value="Methyltransf_12"/>
</dbReference>
<dbReference type="GO" id="GO:0032259">
    <property type="term" value="P:methylation"/>
    <property type="evidence" value="ECO:0007669"/>
    <property type="project" value="UniProtKB-KW"/>
</dbReference>
<dbReference type="KEGG" id="fpl:Ferp_1838"/>
<dbReference type="SUPFAM" id="SSF53335">
    <property type="entry name" value="S-adenosyl-L-methionine-dependent methyltransferases"/>
    <property type="match status" value="1"/>
</dbReference>
<dbReference type="CDD" id="cd02440">
    <property type="entry name" value="AdoMet_MTases"/>
    <property type="match status" value="1"/>
</dbReference>
<keyword evidence="2" id="KW-0489">Methyltransferase</keyword>
<evidence type="ECO:0000313" key="2">
    <source>
        <dbReference type="EMBL" id="ADC65981.1"/>
    </source>
</evidence>
<keyword evidence="2" id="KW-0808">Transferase</keyword>
<dbReference type="Pfam" id="PF08242">
    <property type="entry name" value="Methyltransf_12"/>
    <property type="match status" value="1"/>
</dbReference>
<dbReference type="RefSeq" id="WP_012966320.1">
    <property type="nucleotide sequence ID" value="NC_013849.1"/>
</dbReference>